<organism evidence="1 2">
    <name type="scientific">Tahibacter soli</name>
    <dbReference type="NCBI Taxonomy" id="2983605"/>
    <lineage>
        <taxon>Bacteria</taxon>
        <taxon>Pseudomonadati</taxon>
        <taxon>Pseudomonadota</taxon>
        <taxon>Gammaproteobacteria</taxon>
        <taxon>Lysobacterales</taxon>
        <taxon>Rhodanobacteraceae</taxon>
        <taxon>Tahibacter</taxon>
    </lineage>
</organism>
<keyword evidence="2" id="KW-1185">Reference proteome</keyword>
<evidence type="ECO:0008006" key="3">
    <source>
        <dbReference type="Google" id="ProtNLM"/>
    </source>
</evidence>
<dbReference type="AlphaFoldDB" id="A0A9X3YGC4"/>
<protein>
    <recommendedName>
        <fullName evidence="3">DUF2946 family protein</fullName>
    </recommendedName>
</protein>
<sequence>MFASRPALISRLRRRLAGVAWLFVLLVLAKGAIATACASDGLALSDAAAPAAVVATFDVASSALSDDASDPCWHAGSGGCHCSCVHVTPLAPDAPGVRGIANARVAFAPDGAVERVAPRDDHLRPPIA</sequence>
<reference evidence="1" key="1">
    <citation type="submission" date="2023-02" db="EMBL/GenBank/DDBJ databases">
        <title>Tahibacter soli sp. nov. isolated from soil.</title>
        <authorList>
            <person name="Baek J.H."/>
            <person name="Lee J.K."/>
            <person name="Choi D.G."/>
            <person name="Jeon C.O."/>
        </authorList>
    </citation>
    <scope>NUCLEOTIDE SEQUENCE</scope>
    <source>
        <strain evidence="1">BL</strain>
    </source>
</reference>
<name>A0A9X3YGC4_9GAMM</name>
<proteinExistence type="predicted"/>
<evidence type="ECO:0000313" key="1">
    <source>
        <dbReference type="EMBL" id="MDC8011646.1"/>
    </source>
</evidence>
<dbReference type="RefSeq" id="WP_263542862.1">
    <property type="nucleotide sequence ID" value="NZ_JAOVZO020000003.1"/>
</dbReference>
<dbReference type="Proteomes" id="UP001139971">
    <property type="component" value="Unassembled WGS sequence"/>
</dbReference>
<comment type="caution">
    <text evidence="1">The sequence shown here is derived from an EMBL/GenBank/DDBJ whole genome shotgun (WGS) entry which is preliminary data.</text>
</comment>
<evidence type="ECO:0000313" key="2">
    <source>
        <dbReference type="Proteomes" id="UP001139971"/>
    </source>
</evidence>
<dbReference type="EMBL" id="JAOVZO020000003">
    <property type="protein sequence ID" value="MDC8011646.1"/>
    <property type="molecule type" value="Genomic_DNA"/>
</dbReference>
<accession>A0A9X3YGC4</accession>
<gene>
    <name evidence="1" type="ORF">OD750_003710</name>
</gene>